<keyword evidence="8" id="KW-0408">Iron</keyword>
<dbReference type="InterPro" id="IPR018194">
    <property type="entry name" value="Ni-dep_hyd_lsu_Ni_BS"/>
</dbReference>
<gene>
    <name evidence="10" type="ORF">HMPREF3233_01794</name>
</gene>
<evidence type="ECO:0000256" key="9">
    <source>
        <dbReference type="RuleBase" id="RU003896"/>
    </source>
</evidence>
<comment type="cofactor">
    <cofactor evidence="8">
        <name>Fe cation</name>
        <dbReference type="ChEBI" id="CHEBI:24875"/>
    </cofactor>
</comment>
<dbReference type="FunFam" id="1.10.645.10:FF:000002">
    <property type="entry name" value="Hydrogenase 2 large subunit"/>
    <property type="match status" value="2"/>
</dbReference>
<comment type="caution">
    <text evidence="10">The sequence shown here is derived from an EMBL/GenBank/DDBJ whole genome shotgun (WGS) entry which is preliminary data.</text>
</comment>
<dbReference type="GO" id="GO:0016151">
    <property type="term" value="F:nickel cation binding"/>
    <property type="evidence" value="ECO:0007669"/>
    <property type="project" value="InterPro"/>
</dbReference>
<keyword evidence="8" id="KW-0460">Magnesium</keyword>
<feature type="binding site" evidence="8">
    <location>
        <position position="62"/>
    </location>
    <ligand>
        <name>Mg(2+)</name>
        <dbReference type="ChEBI" id="CHEBI:18420"/>
    </ligand>
</feature>
<dbReference type="PROSITE" id="PS00508">
    <property type="entry name" value="NI_HGENASE_L_2"/>
    <property type="match status" value="1"/>
</dbReference>
<organism evidence="10">
    <name type="scientific">Veillonella atypica</name>
    <dbReference type="NCBI Taxonomy" id="39777"/>
    <lineage>
        <taxon>Bacteria</taxon>
        <taxon>Bacillati</taxon>
        <taxon>Bacillota</taxon>
        <taxon>Negativicutes</taxon>
        <taxon>Veillonellales</taxon>
        <taxon>Veillonellaceae</taxon>
        <taxon>Veillonella</taxon>
    </lineage>
</organism>
<dbReference type="InterPro" id="IPR050867">
    <property type="entry name" value="NiFe/NiFeSe_hydrgnase_LSU"/>
</dbReference>
<keyword evidence="5 8" id="KW-0533">Nickel</keyword>
<keyword evidence="6 8" id="KW-0479">Metal-binding</keyword>
<dbReference type="RefSeq" id="WP_060807920.1">
    <property type="nucleotide sequence ID" value="NZ_KQ958122.1"/>
</dbReference>
<dbReference type="Pfam" id="PF00374">
    <property type="entry name" value="NiFeSe_Hases"/>
    <property type="match status" value="1"/>
</dbReference>
<dbReference type="GO" id="GO:0030313">
    <property type="term" value="C:cell envelope"/>
    <property type="evidence" value="ECO:0007669"/>
    <property type="project" value="UniProtKB-SubCell"/>
</dbReference>
<dbReference type="AlphaFoldDB" id="A0A133S1B0"/>
<protein>
    <submittedName>
        <fullName evidence="10">Nickel-dependent hydrogenase</fullName>
    </submittedName>
</protein>
<feature type="binding site" evidence="8">
    <location>
        <position position="65"/>
    </location>
    <ligand>
        <name>Fe cation</name>
        <dbReference type="ChEBI" id="CHEBI:24875"/>
    </ligand>
</feature>
<evidence type="ECO:0000256" key="1">
    <source>
        <dbReference type="ARBA" id="ARBA00001967"/>
    </source>
</evidence>
<comment type="subcellular location">
    <subcellularLocation>
        <location evidence="2">Cell envelope</location>
    </subcellularLocation>
</comment>
<reference evidence="10 11" key="1">
    <citation type="submission" date="2016-01" db="EMBL/GenBank/DDBJ databases">
        <authorList>
            <person name="Oliw E.H."/>
        </authorList>
    </citation>
    <scope>NUCLEOTIDE SEQUENCE [LARGE SCALE GENOMIC DNA]</scope>
    <source>
        <strain evidence="10 11">CMW7756B</strain>
    </source>
</reference>
<feature type="binding site" evidence="8">
    <location>
        <position position="608"/>
    </location>
    <ligand>
        <name>Ni(2+)</name>
        <dbReference type="ChEBI" id="CHEBI:49786"/>
    </ligand>
</feature>
<dbReference type="GO" id="GO:0008901">
    <property type="term" value="F:ferredoxin hydrogenase activity"/>
    <property type="evidence" value="ECO:0007669"/>
    <property type="project" value="InterPro"/>
</dbReference>
<keyword evidence="7 9" id="KW-0560">Oxidoreductase</keyword>
<name>A0A133S1B0_9FIRM</name>
<dbReference type="STRING" id="39777.B7L28_05955"/>
<evidence type="ECO:0000256" key="5">
    <source>
        <dbReference type="ARBA" id="ARBA00022596"/>
    </source>
</evidence>
<evidence type="ECO:0000256" key="7">
    <source>
        <dbReference type="ARBA" id="ARBA00023002"/>
    </source>
</evidence>
<dbReference type="InterPro" id="IPR029014">
    <property type="entry name" value="NiFe-Hase_large"/>
</dbReference>
<accession>A0A133S1B0</accession>
<comment type="subunit">
    <text evidence="4">Heterodimer of a large and a small subunit.</text>
</comment>
<proteinExistence type="inferred from homology"/>
<dbReference type="PANTHER" id="PTHR42958">
    <property type="entry name" value="HYDROGENASE-2 LARGE CHAIN"/>
    <property type="match status" value="1"/>
</dbReference>
<evidence type="ECO:0000256" key="8">
    <source>
        <dbReference type="PIRSR" id="PIRSR601501-1"/>
    </source>
</evidence>
<evidence type="ECO:0000256" key="2">
    <source>
        <dbReference type="ARBA" id="ARBA00004196"/>
    </source>
</evidence>
<feature type="binding site" evidence="8">
    <location>
        <position position="611"/>
    </location>
    <ligand>
        <name>Fe cation</name>
        <dbReference type="ChEBI" id="CHEBI:24875"/>
    </ligand>
</feature>
<dbReference type="InterPro" id="IPR001501">
    <property type="entry name" value="Ni-dep_hyd_lsu"/>
</dbReference>
<dbReference type="PROSITE" id="PS00507">
    <property type="entry name" value="NI_HGENASE_L_1"/>
    <property type="match status" value="1"/>
</dbReference>
<evidence type="ECO:0000256" key="6">
    <source>
        <dbReference type="ARBA" id="ARBA00022723"/>
    </source>
</evidence>
<sequence>MKRVVVDPISRIEGHLRVEIKVDEASGKVEDALSSGTAWRGIELVAKDRDPRDLWAFVQRICGVCTTTHALAALRAVEDALGISIPKNANYIRNIMHSSLDVHDHLVHFYHLHALDWVSPVAALSADPAKTAQLQNDVLATYNVSGLAPAETASKDSAYPKEFPKATTAYFTAVQQKVKKIVESGQLGIFSAQWWDHPDYQLLPPEVHLMAVSHYLNILDRQRDVVIPHVVFGGKNPHPHYIVGGMPCAISMNDMNAPINTQRLAAVEQSIALAKDLVSNFYLPDLLAIGKIYVEKGMVDGGGLAKKRVMSYGDYPDDAYTGISDGDYHKKCIIRSNGVVENFALGVDKATFIPLEGKDFMDPQYLSEEVDHSWFAYPDGTSTLHPLDGVTDPKFTGPKSGTKEKWEYLDEDKKYSWIKSPTFKGKTAEVGPLAKYIVVYTKVKQGIITDPTWAESMMVRQIDTVSQVLGVPAHVWMTTMVGRTACRGLDAQVASNISQYFFDKLVANIKNGDTTVADTSKFEPNKWPKDTKGVGLVEAPRGGLGHWIHIKDGRSANYQCIVPSTWNACPKTAANEHGAYEDSMIDTHVKIADKPLEILKVIHSFDPCLACATHLYNKKGEKIVSVNTDALCK</sequence>
<feature type="binding site" evidence="8">
    <location>
        <position position="614"/>
    </location>
    <ligand>
        <name>Mg(2+)</name>
        <dbReference type="ChEBI" id="CHEBI:18420"/>
    </ligand>
</feature>
<dbReference type="EMBL" id="LRQT01000097">
    <property type="protein sequence ID" value="KXA62130.1"/>
    <property type="molecule type" value="Genomic_DNA"/>
</dbReference>
<evidence type="ECO:0000313" key="10">
    <source>
        <dbReference type="EMBL" id="KXA62130.1"/>
    </source>
</evidence>
<dbReference type="Proteomes" id="UP000070226">
    <property type="component" value="Unassembled WGS sequence"/>
</dbReference>
<evidence type="ECO:0000256" key="3">
    <source>
        <dbReference type="ARBA" id="ARBA00009292"/>
    </source>
</evidence>
<dbReference type="SUPFAM" id="SSF56762">
    <property type="entry name" value="HydB/Nqo4-like"/>
    <property type="match status" value="1"/>
</dbReference>
<dbReference type="PATRIC" id="fig|39777.7.peg.1757"/>
<dbReference type="Gene3D" id="1.10.645.10">
    <property type="entry name" value="Cytochrome-c3 Hydrogenase, chain B"/>
    <property type="match status" value="1"/>
</dbReference>
<evidence type="ECO:0000256" key="4">
    <source>
        <dbReference type="ARBA" id="ARBA00011771"/>
    </source>
</evidence>
<feature type="binding site" evidence="8">
    <location>
        <position position="43"/>
    </location>
    <ligand>
        <name>Mg(2+)</name>
        <dbReference type="ChEBI" id="CHEBI:18420"/>
    </ligand>
</feature>
<comment type="cofactor">
    <cofactor evidence="1 8">
        <name>Ni(2+)</name>
        <dbReference type="ChEBI" id="CHEBI:49786"/>
    </cofactor>
</comment>
<comment type="similarity">
    <text evidence="3 9">Belongs to the [NiFe]/[NiFeSe] hydrogenase large subunit family.</text>
</comment>
<dbReference type="PANTHER" id="PTHR42958:SF2">
    <property type="entry name" value="UPTAKE HYDROGENASE LARGE SUBUNIT"/>
    <property type="match status" value="1"/>
</dbReference>
<evidence type="ECO:0000313" key="11">
    <source>
        <dbReference type="Proteomes" id="UP000070226"/>
    </source>
</evidence>
<feature type="binding site" evidence="8">
    <location>
        <position position="65"/>
    </location>
    <ligand>
        <name>Ni(2+)</name>
        <dbReference type="ChEBI" id="CHEBI:49786"/>
    </ligand>
</feature>